<dbReference type="RefSeq" id="WP_133527822.1">
    <property type="nucleotide sequence ID" value="NZ_CALCQM010000045.1"/>
</dbReference>
<dbReference type="OrthoDB" id="2083303at2"/>
<comment type="caution">
    <text evidence="3">The sequence shown here is derived from an EMBL/GenBank/DDBJ whole genome shotgun (WGS) entry which is preliminary data.</text>
</comment>
<dbReference type="Proteomes" id="UP000295500">
    <property type="component" value="Unassembled WGS sequence"/>
</dbReference>
<sequence length="218" mass="25062">MNQLIQALTEAYNTEFDIVEECIADKPEPAYPKGFMDKVLSHKRVARRSYVHVSHFAIRKTILIAIIISTVLVTAITSIAITRPQIFYEIQQKSTEWIYHFRYENPSQVDEKFTFMVPDTPKGYKIVSKDSYESGQTIEYMDDAGHDIVYSQTHSKNLETRIDAEYDKKSKIKINGFDAIVVKKDDAWMIMWNDGISVFELTGIAKYSTLVSMANSVH</sequence>
<dbReference type="EMBL" id="SNXO01000005">
    <property type="protein sequence ID" value="TDP58998.1"/>
    <property type="molecule type" value="Genomic_DNA"/>
</dbReference>
<evidence type="ECO:0000259" key="2">
    <source>
        <dbReference type="Pfam" id="PF14285"/>
    </source>
</evidence>
<accession>A0A4R6Q8V2</accession>
<keyword evidence="1" id="KW-0812">Transmembrane</keyword>
<keyword evidence="4" id="KW-1185">Reference proteome</keyword>
<feature type="transmembrane region" description="Helical" evidence="1">
    <location>
        <begin position="62"/>
        <end position="81"/>
    </location>
</feature>
<gene>
    <name evidence="3" type="ORF">EV211_10568</name>
</gene>
<dbReference type="AlphaFoldDB" id="A0A4R6Q8V2"/>
<proteinExistence type="predicted"/>
<protein>
    <submittedName>
        <fullName evidence="3">Uncharacterized protein DUF4367</fullName>
    </submittedName>
</protein>
<keyword evidence="1" id="KW-0472">Membrane</keyword>
<dbReference type="InterPro" id="IPR025377">
    <property type="entry name" value="DUF4367"/>
</dbReference>
<evidence type="ECO:0000313" key="3">
    <source>
        <dbReference type="EMBL" id="TDP58998.1"/>
    </source>
</evidence>
<name>A0A4R6Q8V2_9FIRM</name>
<dbReference type="Pfam" id="PF14285">
    <property type="entry name" value="DUF4367"/>
    <property type="match status" value="1"/>
</dbReference>
<evidence type="ECO:0000313" key="4">
    <source>
        <dbReference type="Proteomes" id="UP000295500"/>
    </source>
</evidence>
<reference evidence="3 4" key="1">
    <citation type="submission" date="2019-03" db="EMBL/GenBank/DDBJ databases">
        <title>Genomic Encyclopedia of Type Strains, Phase IV (KMG-IV): sequencing the most valuable type-strain genomes for metagenomic binning, comparative biology and taxonomic classification.</title>
        <authorList>
            <person name="Goeker M."/>
        </authorList>
    </citation>
    <scope>NUCLEOTIDE SEQUENCE [LARGE SCALE GENOMIC DNA]</scope>
    <source>
        <strain evidence="3 4">DSM 28287</strain>
    </source>
</reference>
<feature type="domain" description="DUF4367" evidence="2">
    <location>
        <begin position="121"/>
        <end position="217"/>
    </location>
</feature>
<evidence type="ECO:0000256" key="1">
    <source>
        <dbReference type="SAM" id="Phobius"/>
    </source>
</evidence>
<organism evidence="3 4">
    <name type="scientific">Aminicella lysinilytica</name>
    <dbReference type="NCBI Taxonomy" id="433323"/>
    <lineage>
        <taxon>Bacteria</taxon>
        <taxon>Bacillati</taxon>
        <taxon>Bacillota</taxon>
        <taxon>Clostridia</taxon>
        <taxon>Peptostreptococcales</taxon>
        <taxon>Anaerovoracaceae</taxon>
        <taxon>Aminicella</taxon>
    </lineage>
</organism>
<keyword evidence="1" id="KW-1133">Transmembrane helix</keyword>